<sequence length="129" mass="14550">MENVAKKIWSVVLIIMAIFIIYGGINHFIKPEFYIPFVPSFLGFKTAIIYVSGVVEIGIGLLLLIKKYRGVGAFSLLVLMLVFLPIHIWDVFSDTPAIGSHQAALIRLPIQLVFIGIAWKLKNIYFNKN</sequence>
<keyword evidence="3" id="KW-1185">Reference proteome</keyword>
<name>A0ABS5CWI8_9FLAO</name>
<comment type="caution">
    <text evidence="2">The sequence shown here is derived from an EMBL/GenBank/DDBJ whole genome shotgun (WGS) entry which is preliminary data.</text>
</comment>
<feature type="transmembrane region" description="Helical" evidence="1">
    <location>
        <begin position="71"/>
        <end position="92"/>
    </location>
</feature>
<dbReference type="EMBL" id="JAGFBU010000007">
    <property type="protein sequence ID" value="MBP4142993.1"/>
    <property type="molecule type" value="Genomic_DNA"/>
</dbReference>
<evidence type="ECO:0000256" key="1">
    <source>
        <dbReference type="SAM" id="Phobius"/>
    </source>
</evidence>
<dbReference type="Proteomes" id="UP000674217">
    <property type="component" value="Unassembled WGS sequence"/>
</dbReference>
<keyword evidence="1" id="KW-0812">Transmembrane</keyword>
<dbReference type="RefSeq" id="WP_210646771.1">
    <property type="nucleotide sequence ID" value="NZ_JAGFBU010000007.1"/>
</dbReference>
<dbReference type="PANTHER" id="PTHR36974:SF1">
    <property type="entry name" value="DOXX FAMILY MEMBRANE PROTEIN"/>
    <property type="match status" value="1"/>
</dbReference>
<evidence type="ECO:0008006" key="4">
    <source>
        <dbReference type="Google" id="ProtNLM"/>
    </source>
</evidence>
<organism evidence="2 3">
    <name type="scientific">Flavobacterium flabelliforme</name>
    <dbReference type="NCBI Taxonomy" id="2816119"/>
    <lineage>
        <taxon>Bacteria</taxon>
        <taxon>Pseudomonadati</taxon>
        <taxon>Bacteroidota</taxon>
        <taxon>Flavobacteriia</taxon>
        <taxon>Flavobacteriales</taxon>
        <taxon>Flavobacteriaceae</taxon>
        <taxon>Flavobacterium</taxon>
    </lineage>
</organism>
<protein>
    <recommendedName>
        <fullName evidence="4">DoxX family membrane protein</fullName>
    </recommendedName>
</protein>
<reference evidence="2 3" key="1">
    <citation type="submission" date="2021-03" db="EMBL/GenBank/DDBJ databases">
        <title>Flavobacterium Flabelliformis Sp. Nov. And Flavobacterium Geliluteum Sp. Nov., Two Novel Multidrug Resistant Psychrophilic Species Isolated From Antarctica.</title>
        <authorList>
            <person name="Kralova S."/>
            <person name="Busse H.J."/>
            <person name="Bezdicek M."/>
            <person name="Nykrynova M."/>
            <person name="Kroupova E."/>
            <person name="Krsek D."/>
            <person name="Sedlacek I."/>
        </authorList>
    </citation>
    <scope>NUCLEOTIDE SEQUENCE [LARGE SCALE GENOMIC DNA]</scope>
    <source>
        <strain evidence="2 3">P4023</strain>
    </source>
</reference>
<gene>
    <name evidence="2" type="ORF">J3S90_14390</name>
</gene>
<keyword evidence="1" id="KW-1133">Transmembrane helix</keyword>
<accession>A0ABS5CWI8</accession>
<feature type="transmembrane region" description="Helical" evidence="1">
    <location>
        <begin position="41"/>
        <end position="64"/>
    </location>
</feature>
<evidence type="ECO:0000313" key="2">
    <source>
        <dbReference type="EMBL" id="MBP4142993.1"/>
    </source>
</evidence>
<feature type="transmembrane region" description="Helical" evidence="1">
    <location>
        <begin position="7"/>
        <end position="29"/>
    </location>
</feature>
<evidence type="ECO:0000313" key="3">
    <source>
        <dbReference type="Proteomes" id="UP000674217"/>
    </source>
</evidence>
<keyword evidence="1" id="KW-0472">Membrane</keyword>
<dbReference type="PANTHER" id="PTHR36974">
    <property type="entry name" value="MEMBRANE PROTEIN-RELATED"/>
    <property type="match status" value="1"/>
</dbReference>
<feature type="transmembrane region" description="Helical" evidence="1">
    <location>
        <begin position="104"/>
        <end position="121"/>
    </location>
</feature>
<proteinExistence type="predicted"/>